<keyword evidence="1" id="KW-0472">Membrane</keyword>
<dbReference type="EMBL" id="BSYO01000012">
    <property type="protein sequence ID" value="GMH12774.1"/>
    <property type="molecule type" value="Genomic_DNA"/>
</dbReference>
<name>A0AAD3SL48_NEPGR</name>
<evidence type="ECO:0000313" key="3">
    <source>
        <dbReference type="Proteomes" id="UP001279734"/>
    </source>
</evidence>
<accession>A0AAD3SL48</accession>
<keyword evidence="3" id="KW-1185">Reference proteome</keyword>
<dbReference type="Proteomes" id="UP001279734">
    <property type="component" value="Unassembled WGS sequence"/>
</dbReference>
<proteinExistence type="predicted"/>
<reference evidence="2" key="1">
    <citation type="submission" date="2023-05" db="EMBL/GenBank/DDBJ databases">
        <title>Nepenthes gracilis genome sequencing.</title>
        <authorList>
            <person name="Fukushima K."/>
        </authorList>
    </citation>
    <scope>NUCLEOTIDE SEQUENCE</scope>
    <source>
        <strain evidence="2">SING2019-196</strain>
    </source>
</reference>
<feature type="transmembrane region" description="Helical" evidence="1">
    <location>
        <begin position="20"/>
        <end position="38"/>
    </location>
</feature>
<dbReference type="AlphaFoldDB" id="A0AAD3SL48"/>
<keyword evidence="1" id="KW-1133">Transmembrane helix</keyword>
<organism evidence="2 3">
    <name type="scientific">Nepenthes gracilis</name>
    <name type="common">Slender pitcher plant</name>
    <dbReference type="NCBI Taxonomy" id="150966"/>
    <lineage>
        <taxon>Eukaryota</taxon>
        <taxon>Viridiplantae</taxon>
        <taxon>Streptophyta</taxon>
        <taxon>Embryophyta</taxon>
        <taxon>Tracheophyta</taxon>
        <taxon>Spermatophyta</taxon>
        <taxon>Magnoliopsida</taxon>
        <taxon>eudicotyledons</taxon>
        <taxon>Gunneridae</taxon>
        <taxon>Pentapetalae</taxon>
        <taxon>Caryophyllales</taxon>
        <taxon>Nepenthaceae</taxon>
        <taxon>Nepenthes</taxon>
    </lineage>
</organism>
<evidence type="ECO:0000313" key="2">
    <source>
        <dbReference type="EMBL" id="GMH12774.1"/>
    </source>
</evidence>
<comment type="caution">
    <text evidence="2">The sequence shown here is derived from an EMBL/GenBank/DDBJ whole genome shotgun (WGS) entry which is preliminary data.</text>
</comment>
<gene>
    <name evidence="2" type="ORF">Nepgr_014615</name>
</gene>
<keyword evidence="1" id="KW-0812">Transmembrane</keyword>
<sequence length="105" mass="12008">MQLVRSLLSYHSSSIMFFDFSSFLQSAFTIPSWVKIFFTISCQMIKLFYPLNCSTLNDKFFDDDAIQPKVYNLSLIPHVGKNSCRSDNTGRTEIMDCTNTHDGGM</sequence>
<protein>
    <submittedName>
        <fullName evidence="2">Uncharacterized protein</fullName>
    </submittedName>
</protein>
<evidence type="ECO:0000256" key="1">
    <source>
        <dbReference type="SAM" id="Phobius"/>
    </source>
</evidence>